<evidence type="ECO:0000313" key="2">
    <source>
        <dbReference type="EMBL" id="CAA2107151.1"/>
    </source>
</evidence>
<feature type="region of interest" description="Disordered" evidence="1">
    <location>
        <begin position="1"/>
        <end position="20"/>
    </location>
</feature>
<dbReference type="AlphaFoldDB" id="A0A679JI79"/>
<organism evidence="2">
    <name type="scientific">Methylobacterium bullatum</name>
    <dbReference type="NCBI Taxonomy" id="570505"/>
    <lineage>
        <taxon>Bacteria</taxon>
        <taxon>Pseudomonadati</taxon>
        <taxon>Pseudomonadota</taxon>
        <taxon>Alphaproteobacteria</taxon>
        <taxon>Hyphomicrobiales</taxon>
        <taxon>Methylobacteriaceae</taxon>
        <taxon>Methylobacterium</taxon>
    </lineage>
</organism>
<evidence type="ECO:0008006" key="3">
    <source>
        <dbReference type="Google" id="ProtNLM"/>
    </source>
</evidence>
<name>A0A679JI79_9HYPH</name>
<dbReference type="InterPro" id="IPR025528">
    <property type="entry name" value="BrnA_antitoxin"/>
</dbReference>
<sequence length="96" mass="10355">MARKPNLTNDDAPALTDAELSEMRPAREVLTADEFAAITSVRKGARGRPVAANPKVPVTIRLDPEIVEAFKATGSGWQTRMNDVLRKAARDLPSAA</sequence>
<dbReference type="EMBL" id="LR743504">
    <property type="protein sequence ID" value="CAA2107151.1"/>
    <property type="molecule type" value="Genomic_DNA"/>
</dbReference>
<protein>
    <recommendedName>
        <fullName evidence="3">BrnA antitoxin of type II toxin-antitoxin system</fullName>
    </recommendedName>
</protein>
<proteinExistence type="predicted"/>
<gene>
    <name evidence="2" type="ORF">MBUL_04018</name>
</gene>
<accession>A0A679JI79</accession>
<evidence type="ECO:0000256" key="1">
    <source>
        <dbReference type="SAM" id="MobiDB-lite"/>
    </source>
</evidence>
<dbReference type="Pfam" id="PF14384">
    <property type="entry name" value="BrnA_antitoxin"/>
    <property type="match status" value="1"/>
</dbReference>
<reference evidence="2" key="1">
    <citation type="submission" date="2019-12" db="EMBL/GenBank/DDBJ databases">
        <authorList>
            <person name="Cremers G."/>
        </authorList>
    </citation>
    <scope>NUCLEOTIDE SEQUENCE</scope>
    <source>
        <strain evidence="2">Mbul1</strain>
    </source>
</reference>